<name>A0A015LWQ0_RHIIW</name>
<evidence type="ECO:0000313" key="2">
    <source>
        <dbReference type="EMBL" id="EXX77106.1"/>
    </source>
</evidence>
<protein>
    <submittedName>
        <fullName evidence="2">Uncharacterized protein</fullName>
    </submittedName>
</protein>
<gene>
    <name evidence="2" type="ORF">RirG_026890</name>
</gene>
<reference evidence="2 3" key="1">
    <citation type="submission" date="2014-02" db="EMBL/GenBank/DDBJ databases">
        <title>Single nucleus genome sequencing reveals high similarity among nuclei of an endomycorrhizal fungus.</title>
        <authorList>
            <person name="Lin K."/>
            <person name="Geurts R."/>
            <person name="Zhang Z."/>
            <person name="Limpens E."/>
            <person name="Saunders D.G."/>
            <person name="Mu D."/>
            <person name="Pang E."/>
            <person name="Cao H."/>
            <person name="Cha H."/>
            <person name="Lin T."/>
            <person name="Zhou Q."/>
            <person name="Shang Y."/>
            <person name="Li Y."/>
            <person name="Ivanov S."/>
            <person name="Sharma T."/>
            <person name="Velzen R.V."/>
            <person name="Ruijter N.D."/>
            <person name="Aanen D.K."/>
            <person name="Win J."/>
            <person name="Kamoun S."/>
            <person name="Bisseling T."/>
            <person name="Huang S."/>
        </authorList>
    </citation>
    <scope>NUCLEOTIDE SEQUENCE [LARGE SCALE GENOMIC DNA]</scope>
    <source>
        <strain evidence="3">DAOM197198w</strain>
    </source>
</reference>
<evidence type="ECO:0000313" key="3">
    <source>
        <dbReference type="Proteomes" id="UP000022910"/>
    </source>
</evidence>
<evidence type="ECO:0000256" key="1">
    <source>
        <dbReference type="SAM" id="MobiDB-lite"/>
    </source>
</evidence>
<proteinExistence type="predicted"/>
<keyword evidence="3" id="KW-1185">Reference proteome</keyword>
<accession>A0A015LWQ0</accession>
<dbReference type="HOGENOM" id="CLU_2672409_0_0_1"/>
<comment type="caution">
    <text evidence="2">The sequence shown here is derived from an EMBL/GenBank/DDBJ whole genome shotgun (WGS) entry which is preliminary data.</text>
</comment>
<dbReference type="AlphaFoldDB" id="A0A015LWQ0"/>
<dbReference type="Proteomes" id="UP000022910">
    <property type="component" value="Unassembled WGS sequence"/>
</dbReference>
<dbReference type="EMBL" id="JEMT01011681">
    <property type="protein sequence ID" value="EXX77106.1"/>
    <property type="molecule type" value="Genomic_DNA"/>
</dbReference>
<sequence>MRLKLTRTESVVLIRNNLISANKELIELANQAFEPTEYPAVGLDRSGPVQSGPKKTGLSTWTGPDWDWTDLNLKK</sequence>
<feature type="region of interest" description="Disordered" evidence="1">
    <location>
        <begin position="42"/>
        <end position="64"/>
    </location>
</feature>
<organism evidence="2 3">
    <name type="scientific">Rhizophagus irregularis (strain DAOM 197198w)</name>
    <name type="common">Glomus intraradices</name>
    <dbReference type="NCBI Taxonomy" id="1432141"/>
    <lineage>
        <taxon>Eukaryota</taxon>
        <taxon>Fungi</taxon>
        <taxon>Fungi incertae sedis</taxon>
        <taxon>Mucoromycota</taxon>
        <taxon>Glomeromycotina</taxon>
        <taxon>Glomeromycetes</taxon>
        <taxon>Glomerales</taxon>
        <taxon>Glomeraceae</taxon>
        <taxon>Rhizophagus</taxon>
    </lineage>
</organism>